<reference evidence="2" key="1">
    <citation type="submission" date="2023-02" db="EMBL/GenBank/DDBJ databases">
        <title>Kitasatospora phosalacinea NBRC 14362.</title>
        <authorList>
            <person name="Ichikawa N."/>
            <person name="Sato H."/>
            <person name="Tonouchi N."/>
        </authorList>
    </citation>
    <scope>NUCLEOTIDE SEQUENCE</scope>
    <source>
        <strain evidence="2">NBRC 14362</strain>
    </source>
</reference>
<protein>
    <submittedName>
        <fullName evidence="2">Uncharacterized protein</fullName>
    </submittedName>
</protein>
<evidence type="ECO:0000256" key="1">
    <source>
        <dbReference type="SAM" id="MobiDB-lite"/>
    </source>
</evidence>
<feature type="region of interest" description="Disordered" evidence="1">
    <location>
        <begin position="1"/>
        <end position="26"/>
    </location>
</feature>
<evidence type="ECO:0000313" key="2">
    <source>
        <dbReference type="EMBL" id="GLW58028.1"/>
    </source>
</evidence>
<dbReference type="OrthoDB" id="3873100at2"/>
<organism evidence="2 3">
    <name type="scientific">Kitasatospora phosalacinea</name>
    <dbReference type="NCBI Taxonomy" id="2065"/>
    <lineage>
        <taxon>Bacteria</taxon>
        <taxon>Bacillati</taxon>
        <taxon>Actinomycetota</taxon>
        <taxon>Actinomycetes</taxon>
        <taxon>Kitasatosporales</taxon>
        <taxon>Streptomycetaceae</taxon>
        <taxon>Kitasatospora</taxon>
    </lineage>
</organism>
<sequence length="91" mass="9934">MTAYRAPLTNHHADGTPCPPEHKHAVTGKPLHPDCPGRSYSQAVCTCGTWEFRGTGKGYVNDSRRRHLATHRASATAPGPLVRDALPFSMR</sequence>
<dbReference type="RefSeq" id="WP_033252442.1">
    <property type="nucleotide sequence ID" value="NZ_BSRX01000046.1"/>
</dbReference>
<dbReference type="EMBL" id="BSRX01000046">
    <property type="protein sequence ID" value="GLW58028.1"/>
    <property type="molecule type" value="Genomic_DNA"/>
</dbReference>
<evidence type="ECO:0000313" key="3">
    <source>
        <dbReference type="Proteomes" id="UP001165143"/>
    </source>
</evidence>
<proteinExistence type="predicted"/>
<comment type="caution">
    <text evidence="2">The sequence shown here is derived from an EMBL/GenBank/DDBJ whole genome shotgun (WGS) entry which is preliminary data.</text>
</comment>
<gene>
    <name evidence="2" type="ORF">Kpho01_60390</name>
</gene>
<accession>A0A9W6PND5</accession>
<name>A0A9W6PND5_9ACTN</name>
<dbReference type="AlphaFoldDB" id="A0A9W6PND5"/>
<dbReference type="Proteomes" id="UP001165143">
    <property type="component" value="Unassembled WGS sequence"/>
</dbReference>